<evidence type="ECO:0000256" key="1">
    <source>
        <dbReference type="SAM" id="SignalP"/>
    </source>
</evidence>
<dbReference type="AlphaFoldDB" id="A0A0N9W078"/>
<feature type="chain" id="PRO_5006039734" description="Lipoprotein" evidence="1">
    <location>
        <begin position="22"/>
        <end position="291"/>
    </location>
</feature>
<dbReference type="Proteomes" id="UP000066487">
    <property type="component" value="Chromosome"/>
</dbReference>
<keyword evidence="1" id="KW-0732">Signal</keyword>
<evidence type="ECO:0000313" key="2">
    <source>
        <dbReference type="EMBL" id="ALH99734.1"/>
    </source>
</evidence>
<proteinExistence type="predicted"/>
<accession>A0A0N9W078</accession>
<dbReference type="EMBL" id="CP012830">
    <property type="protein sequence ID" value="ALH99734.1"/>
    <property type="molecule type" value="Genomic_DNA"/>
</dbReference>
<evidence type="ECO:0000313" key="3">
    <source>
        <dbReference type="Proteomes" id="UP000066487"/>
    </source>
</evidence>
<reference evidence="2 3" key="2">
    <citation type="journal article" date="2018" name="Nature">
        <title>Mutant phenotypes for thousands of bacterial genes of unknown function.</title>
        <authorList>
            <person name="Price M.N."/>
            <person name="Wetmore K.M."/>
            <person name="Waters R.J."/>
            <person name="Callaghan M."/>
            <person name="Ray J."/>
            <person name="Liu H."/>
            <person name="Kuehl J.V."/>
            <person name="Melnyk R.A."/>
            <person name="Lamson J.S."/>
            <person name="Suh Y."/>
            <person name="Carlson H.K."/>
            <person name="Esquivel Z."/>
            <person name="Sadeeshkumar H."/>
            <person name="Chakraborty R."/>
            <person name="Zane G.M."/>
            <person name="Rubin B.E."/>
            <person name="Wall J.D."/>
            <person name="Visel A."/>
            <person name="Bristow J."/>
            <person name="Blow M.J."/>
            <person name="Arkin A.P."/>
            <person name="Deutschbauer A.M."/>
        </authorList>
    </citation>
    <scope>NUCLEOTIDE SEQUENCE [LARGE SCALE GENOMIC DNA]</scope>
    <source>
        <strain evidence="2 3">FW300-N2E3</strain>
    </source>
</reference>
<reference evidence="3" key="1">
    <citation type="submission" date="2015-09" db="EMBL/GenBank/DDBJ databases">
        <title>Whole genome sequence of Pseudomonas fluorescens FW300-N2E3.</title>
        <authorList>
            <person name="Ray J."/>
            <person name="Melnyk R."/>
            <person name="Deutschbauer A."/>
        </authorList>
    </citation>
    <scope>NUCLEOTIDE SEQUENCE [LARGE SCALE GENOMIC DNA]</scope>
    <source>
        <strain evidence="3">FW300-N2E3</strain>
    </source>
</reference>
<feature type="signal peptide" evidence="1">
    <location>
        <begin position="1"/>
        <end position="21"/>
    </location>
</feature>
<evidence type="ECO:0008006" key="4">
    <source>
        <dbReference type="Google" id="ProtNLM"/>
    </source>
</evidence>
<organism evidence="2 3">
    <name type="scientific">Pseudomonas fluorescens</name>
    <dbReference type="NCBI Taxonomy" id="294"/>
    <lineage>
        <taxon>Bacteria</taxon>
        <taxon>Pseudomonadati</taxon>
        <taxon>Pseudomonadota</taxon>
        <taxon>Gammaproteobacteria</taxon>
        <taxon>Pseudomonadales</taxon>
        <taxon>Pseudomonadaceae</taxon>
        <taxon>Pseudomonas</taxon>
    </lineage>
</organism>
<name>A0A0N9W078_PSEFL</name>
<gene>
    <name evidence="2" type="ORF">AO353_01255</name>
</gene>
<protein>
    <recommendedName>
        <fullName evidence="4">Lipoprotein</fullName>
    </recommendedName>
</protein>
<sequence>MKMVRMLWVLMVVLCSSCMQLHVPDARVEFTSIKHQGYGQYELRFRSDRDVANIYKSNGINDGVNAWITCSLDGDRNFSNNHTMTLSMQGFLEDAHLVEGDRRYEFWTSVRFTEDSDHHRAQREIRKEVLLPLLKSQEYIPCKTVSVAWFFKPYYSTIMYIPTSRIIAEVDKQILSPAYVILPPEDRPFSWLLFEPVCINEWVWYGGETIVHGGVCSSLPYSGLLSSFAPYNDKYRIVDQETGLAKPDAPYIIVRMDGRKEEGVTDSLGYTHQVGADEPETIKVYVPGEGP</sequence>